<evidence type="ECO:0000256" key="12">
    <source>
        <dbReference type="RuleBase" id="RU004478"/>
    </source>
</evidence>
<comment type="similarity">
    <text evidence="2 10 12">Belongs to the GrpE family.</text>
</comment>
<keyword evidence="5 10" id="KW-0346">Stress response</keyword>
<accession>A0A2W0HY29</accession>
<dbReference type="NCBIfam" id="NF010738">
    <property type="entry name" value="PRK14140.1"/>
    <property type="match status" value="1"/>
</dbReference>
<feature type="region of interest" description="Disordered" evidence="13">
    <location>
        <begin position="1"/>
        <end position="55"/>
    </location>
</feature>
<proteinExistence type="inferred from homology"/>
<evidence type="ECO:0000256" key="4">
    <source>
        <dbReference type="ARBA" id="ARBA00022490"/>
    </source>
</evidence>
<evidence type="ECO:0000256" key="5">
    <source>
        <dbReference type="ARBA" id="ARBA00023016"/>
    </source>
</evidence>
<comment type="function">
    <text evidence="7 10 11">Participates actively in the response to hyperosmotic and heat shock by preventing the aggregation of stress-denatured proteins, in association with DnaK and GrpE. It is the nucleotide exchange factor for DnaK and may function as a thermosensor. Unfolded proteins bind initially to DnaJ; upon interaction with the DnaJ-bound protein, DnaK hydrolyzes its bound ATP, resulting in the formation of a stable complex. GrpE releases ADP from DnaK; ATP binding to DnaK triggers the release of the substrate protein, thus completing the reaction cycle. Several rounds of ATP-dependent interactions between DnaJ, DnaK and GrpE are required for fully efficient folding.</text>
</comment>
<comment type="subcellular location">
    <subcellularLocation>
        <location evidence="1 10">Cytoplasm</location>
    </subcellularLocation>
</comment>
<dbReference type="Proteomes" id="UP000248066">
    <property type="component" value="Unassembled WGS sequence"/>
</dbReference>
<comment type="subunit">
    <text evidence="3 10">Homodimer.</text>
</comment>
<evidence type="ECO:0000256" key="8">
    <source>
        <dbReference type="ARBA" id="ARBA00072274"/>
    </source>
</evidence>
<dbReference type="InterPro" id="IPR013805">
    <property type="entry name" value="GrpE_CC"/>
</dbReference>
<dbReference type="PRINTS" id="PR00773">
    <property type="entry name" value="GRPEPROTEIN"/>
</dbReference>
<dbReference type="InterPro" id="IPR009012">
    <property type="entry name" value="GrpE_head"/>
</dbReference>
<feature type="compositionally biased region" description="Basic and acidic residues" evidence="13">
    <location>
        <begin position="1"/>
        <end position="29"/>
    </location>
</feature>
<evidence type="ECO:0000256" key="2">
    <source>
        <dbReference type="ARBA" id="ARBA00009054"/>
    </source>
</evidence>
<dbReference type="SUPFAM" id="SSF58014">
    <property type="entry name" value="Coiled-coil domain of nucleotide exchange factor GrpE"/>
    <property type="match status" value="1"/>
</dbReference>
<dbReference type="SUPFAM" id="SSF51064">
    <property type="entry name" value="Head domain of nucleotide exchange factor GrpE"/>
    <property type="match status" value="1"/>
</dbReference>
<comment type="caution">
    <text evidence="14">The sequence shown here is derived from an EMBL/GenBank/DDBJ whole genome shotgun (WGS) entry which is preliminary data.</text>
</comment>
<evidence type="ECO:0000313" key="15">
    <source>
        <dbReference type="Proteomes" id="UP000248066"/>
    </source>
</evidence>
<keyword evidence="15" id="KW-1185">Reference proteome</keyword>
<organism evidence="14 15">
    <name type="scientific">Alteribacter lacisalsi</name>
    <dbReference type="NCBI Taxonomy" id="2045244"/>
    <lineage>
        <taxon>Bacteria</taxon>
        <taxon>Bacillati</taxon>
        <taxon>Bacillota</taxon>
        <taxon>Bacilli</taxon>
        <taxon>Bacillales</taxon>
        <taxon>Bacillaceae</taxon>
        <taxon>Alteribacter</taxon>
    </lineage>
</organism>
<evidence type="ECO:0000256" key="7">
    <source>
        <dbReference type="ARBA" id="ARBA00053401"/>
    </source>
</evidence>
<evidence type="ECO:0000256" key="13">
    <source>
        <dbReference type="SAM" id="MobiDB-lite"/>
    </source>
</evidence>
<dbReference type="Gene3D" id="3.90.20.20">
    <property type="match status" value="1"/>
</dbReference>
<name>A0A2W0HY29_9BACI</name>
<evidence type="ECO:0000256" key="10">
    <source>
        <dbReference type="HAMAP-Rule" id="MF_01151"/>
    </source>
</evidence>
<dbReference type="PANTHER" id="PTHR21237:SF23">
    <property type="entry name" value="GRPE PROTEIN HOMOLOG, MITOCHONDRIAL"/>
    <property type="match status" value="1"/>
</dbReference>
<reference evidence="14 15" key="1">
    <citation type="submission" date="2017-10" db="EMBL/GenBank/DDBJ databases">
        <title>Bacillus sp. nov., a halophilic bacterium isolated from a Yangshapao Lake.</title>
        <authorList>
            <person name="Wang H."/>
        </authorList>
    </citation>
    <scope>NUCLEOTIDE SEQUENCE [LARGE SCALE GENOMIC DNA]</scope>
    <source>
        <strain evidence="14 15">YSP-3</strain>
    </source>
</reference>
<dbReference type="AlphaFoldDB" id="A0A2W0HY29"/>
<gene>
    <name evidence="10" type="primary">grpE</name>
    <name evidence="14" type="ORF">CR205_09015</name>
</gene>
<dbReference type="GO" id="GO:0006457">
    <property type="term" value="P:protein folding"/>
    <property type="evidence" value="ECO:0007669"/>
    <property type="project" value="InterPro"/>
</dbReference>
<evidence type="ECO:0000256" key="6">
    <source>
        <dbReference type="ARBA" id="ARBA00023186"/>
    </source>
</evidence>
<dbReference type="PANTHER" id="PTHR21237">
    <property type="entry name" value="GRPE PROTEIN"/>
    <property type="match status" value="1"/>
</dbReference>
<dbReference type="CDD" id="cd00446">
    <property type="entry name" value="GrpE"/>
    <property type="match status" value="1"/>
</dbReference>
<evidence type="ECO:0000313" key="14">
    <source>
        <dbReference type="EMBL" id="PYZ98698.1"/>
    </source>
</evidence>
<dbReference type="GO" id="GO:0051087">
    <property type="term" value="F:protein-folding chaperone binding"/>
    <property type="evidence" value="ECO:0007669"/>
    <property type="project" value="InterPro"/>
</dbReference>
<dbReference type="PROSITE" id="PS01071">
    <property type="entry name" value="GRPE"/>
    <property type="match status" value="1"/>
</dbReference>
<dbReference type="HAMAP" id="MF_01151">
    <property type="entry name" value="GrpE"/>
    <property type="match status" value="1"/>
</dbReference>
<dbReference type="FunFam" id="2.30.22.10:FF:000001">
    <property type="entry name" value="Protein GrpE"/>
    <property type="match status" value="1"/>
</dbReference>
<evidence type="ECO:0000256" key="9">
    <source>
        <dbReference type="ARBA" id="ARBA00076414"/>
    </source>
</evidence>
<evidence type="ECO:0000256" key="3">
    <source>
        <dbReference type="ARBA" id="ARBA00011738"/>
    </source>
</evidence>
<dbReference type="EMBL" id="PDOF01000001">
    <property type="protein sequence ID" value="PYZ98698.1"/>
    <property type="molecule type" value="Genomic_DNA"/>
</dbReference>
<keyword evidence="6 10" id="KW-0143">Chaperone</keyword>
<protein>
    <recommendedName>
        <fullName evidence="8 10">Protein GrpE</fullName>
    </recommendedName>
    <alternativeName>
        <fullName evidence="9 10">HSP-70 cofactor</fullName>
    </alternativeName>
</protein>
<evidence type="ECO:0000256" key="11">
    <source>
        <dbReference type="RuleBase" id="RU000639"/>
    </source>
</evidence>
<dbReference type="Gene3D" id="2.30.22.10">
    <property type="entry name" value="Head domain of nucleotide exchange factor GrpE"/>
    <property type="match status" value="1"/>
</dbReference>
<feature type="compositionally biased region" description="Acidic residues" evidence="13">
    <location>
        <begin position="30"/>
        <end position="51"/>
    </location>
</feature>
<dbReference type="InterPro" id="IPR000740">
    <property type="entry name" value="GrpE"/>
</dbReference>
<dbReference type="GO" id="GO:0000774">
    <property type="term" value="F:adenyl-nucleotide exchange factor activity"/>
    <property type="evidence" value="ECO:0007669"/>
    <property type="project" value="InterPro"/>
</dbReference>
<dbReference type="GO" id="GO:0042803">
    <property type="term" value="F:protein homodimerization activity"/>
    <property type="evidence" value="ECO:0007669"/>
    <property type="project" value="InterPro"/>
</dbReference>
<evidence type="ECO:0000256" key="1">
    <source>
        <dbReference type="ARBA" id="ARBA00004496"/>
    </source>
</evidence>
<dbReference type="RefSeq" id="WP_110518769.1">
    <property type="nucleotide sequence ID" value="NZ_PDOF01000001.1"/>
</dbReference>
<dbReference type="GO" id="GO:0005737">
    <property type="term" value="C:cytoplasm"/>
    <property type="evidence" value="ECO:0007669"/>
    <property type="project" value="UniProtKB-SubCell"/>
</dbReference>
<keyword evidence="4 10" id="KW-0963">Cytoplasm</keyword>
<dbReference type="OrthoDB" id="9812586at2"/>
<sequence>MEQQDKKAHTIEEEELERVNADAEEHEASDQTDSEEQDENNEEPEIELVNEDDSKVKELEEKIEDLNTRLLRNQADYDNFRRRTRKEKEADAKYRSQKLAEQLLPALDNFERAMMVDISSEDGKSLLQGMEMVYRQIKEALDAEGIKPIEAVGAPFDPHYHQAVMQVESDDYDSNIVVEEMQKGYMLNDRVIRPAMVKVST</sequence>
<dbReference type="GO" id="GO:0051082">
    <property type="term" value="F:unfolded protein binding"/>
    <property type="evidence" value="ECO:0007669"/>
    <property type="project" value="TreeGrafter"/>
</dbReference>
<dbReference type="Pfam" id="PF01025">
    <property type="entry name" value="GrpE"/>
    <property type="match status" value="1"/>
</dbReference>